<keyword evidence="1" id="KW-1133">Transmembrane helix</keyword>
<evidence type="ECO:0000256" key="1">
    <source>
        <dbReference type="SAM" id="Phobius"/>
    </source>
</evidence>
<dbReference type="Proteomes" id="UP000037558">
    <property type="component" value="Unassembled WGS sequence"/>
</dbReference>
<gene>
    <name evidence="2" type="ORF">AMD01_02245</name>
</gene>
<evidence type="ECO:0000313" key="3">
    <source>
        <dbReference type="Proteomes" id="UP000037558"/>
    </source>
</evidence>
<name>A0A0M0LIP6_9BACI</name>
<comment type="caution">
    <text evidence="2">The sequence shown here is derived from an EMBL/GenBank/DDBJ whole genome shotgun (WGS) entry which is preliminary data.</text>
</comment>
<dbReference type="PATRIC" id="fig|284581.3.peg.716"/>
<keyword evidence="3" id="KW-1185">Reference proteome</keyword>
<sequence length="78" mass="9138">MNLLLLCIHLILWSGYSFVEYLSNRDKLSSKVILFVVFGYVAYLIAERLIERKRTALFVTILILGSFFGCQKILWMVF</sequence>
<dbReference type="STRING" id="284581.AMD01_02245"/>
<dbReference type="AlphaFoldDB" id="A0A0M0LIP6"/>
<reference evidence="3" key="1">
    <citation type="submission" date="2015-08" db="EMBL/GenBank/DDBJ databases">
        <title>Fjat-14210 dsm16467.</title>
        <authorList>
            <person name="Liu B."/>
            <person name="Wang J."/>
            <person name="Zhu Y."/>
            <person name="Liu G."/>
            <person name="Chen Q."/>
            <person name="Chen Z."/>
            <person name="Lan J."/>
            <person name="Che J."/>
            <person name="Ge C."/>
            <person name="Shi H."/>
            <person name="Pan Z."/>
            <person name="Liu X."/>
        </authorList>
    </citation>
    <scope>NUCLEOTIDE SEQUENCE [LARGE SCALE GENOMIC DNA]</scope>
    <source>
        <strain evidence="3">DSM 16467</strain>
    </source>
</reference>
<keyword evidence="1" id="KW-0472">Membrane</keyword>
<evidence type="ECO:0000313" key="2">
    <source>
        <dbReference type="EMBL" id="KOO50929.1"/>
    </source>
</evidence>
<keyword evidence="1" id="KW-0812">Transmembrane</keyword>
<accession>A0A0M0LIP6</accession>
<feature type="transmembrane region" description="Helical" evidence="1">
    <location>
        <begin position="57"/>
        <end position="77"/>
    </location>
</feature>
<dbReference type="OrthoDB" id="2942946at2"/>
<organism evidence="2 3">
    <name type="scientific">Priestia koreensis</name>
    <dbReference type="NCBI Taxonomy" id="284581"/>
    <lineage>
        <taxon>Bacteria</taxon>
        <taxon>Bacillati</taxon>
        <taxon>Bacillota</taxon>
        <taxon>Bacilli</taxon>
        <taxon>Bacillales</taxon>
        <taxon>Bacillaceae</taxon>
        <taxon>Priestia</taxon>
    </lineage>
</organism>
<dbReference type="RefSeq" id="WP_053400098.1">
    <property type="nucleotide sequence ID" value="NZ_CP061868.1"/>
</dbReference>
<feature type="transmembrane region" description="Helical" evidence="1">
    <location>
        <begin position="33"/>
        <end position="50"/>
    </location>
</feature>
<proteinExistence type="predicted"/>
<dbReference type="EMBL" id="LILC01000002">
    <property type="protein sequence ID" value="KOO50929.1"/>
    <property type="molecule type" value="Genomic_DNA"/>
</dbReference>
<protein>
    <submittedName>
        <fullName evidence="2">Uncharacterized protein</fullName>
    </submittedName>
</protein>